<feature type="domain" description="Pyrrolo-quinoline quinone repeat" evidence="2">
    <location>
        <begin position="89"/>
        <end position="343"/>
    </location>
</feature>
<dbReference type="Pfam" id="PF13360">
    <property type="entry name" value="PQQ_2"/>
    <property type="match status" value="1"/>
</dbReference>
<dbReference type="Proteomes" id="UP000263642">
    <property type="component" value="Unassembled WGS sequence"/>
</dbReference>
<dbReference type="AlphaFoldDB" id="A0A3D3REH2"/>
<reference evidence="3 4" key="1">
    <citation type="journal article" date="2018" name="Nat. Biotechnol.">
        <title>A standardized bacterial taxonomy based on genome phylogeny substantially revises the tree of life.</title>
        <authorList>
            <person name="Parks D.H."/>
            <person name="Chuvochina M."/>
            <person name="Waite D.W."/>
            <person name="Rinke C."/>
            <person name="Skarshewski A."/>
            <person name="Chaumeil P.A."/>
            <person name="Hugenholtz P."/>
        </authorList>
    </citation>
    <scope>NUCLEOTIDE SEQUENCE [LARGE SCALE GENOMIC DNA]</scope>
    <source>
        <strain evidence="3">UBA9375</strain>
    </source>
</reference>
<organism evidence="3 4">
    <name type="scientific">Gimesia maris</name>
    <dbReference type="NCBI Taxonomy" id="122"/>
    <lineage>
        <taxon>Bacteria</taxon>
        <taxon>Pseudomonadati</taxon>
        <taxon>Planctomycetota</taxon>
        <taxon>Planctomycetia</taxon>
        <taxon>Planctomycetales</taxon>
        <taxon>Planctomycetaceae</taxon>
        <taxon>Gimesia</taxon>
    </lineage>
</organism>
<proteinExistence type="predicted"/>
<dbReference type="EMBL" id="DQAY01000191">
    <property type="protein sequence ID" value="HCO27221.1"/>
    <property type="molecule type" value="Genomic_DNA"/>
</dbReference>
<sequence>MQSPLPFPLATLILTLIPALTLSADPGPADWSQWRGPNRDGLIKGTKFPDSLSDQSLTQVWKIPLGPGYSGPITTADRVFVTETIDEKMEVVSALDRATGKLIWKQEWPGAMSVPFFAKANGDWIRATPAYDGERLYVAGIRDVLVCLNAESGEVLWRIDFVEKLKTPPPAFGFASSPLIVGDAVYVQAGGGLCKVDKLTGAIKWRALDDGGGMFGSAFSSPYYATLNGVPQLIVQTRTTLTGVNPADGAVYWQQDIPAFRGMNILTPTVHENSVFTSSYGGKSFLYTPDKSGESAAPEEIWTNKAQGYMSSPLIIDGFIYLHLRNQRFTCIDLKTGETRWTTTPYGKYWSMVTDGDKILALDQTGDLLLINANPEKFELLDRRKVADDSWAHIAVSGNELFIRALDHLAVYRWNTSDTEK</sequence>
<evidence type="ECO:0000313" key="3">
    <source>
        <dbReference type="EMBL" id="HCO27221.1"/>
    </source>
</evidence>
<feature type="signal peptide" evidence="1">
    <location>
        <begin position="1"/>
        <end position="24"/>
    </location>
</feature>
<feature type="chain" id="PRO_5017558025" evidence="1">
    <location>
        <begin position="25"/>
        <end position="421"/>
    </location>
</feature>
<dbReference type="SMART" id="SM00564">
    <property type="entry name" value="PQQ"/>
    <property type="match status" value="4"/>
</dbReference>
<name>A0A3D3REH2_9PLAN</name>
<keyword evidence="1" id="KW-0732">Signal</keyword>
<dbReference type="InterPro" id="IPR015943">
    <property type="entry name" value="WD40/YVTN_repeat-like_dom_sf"/>
</dbReference>
<dbReference type="PANTHER" id="PTHR34512:SF30">
    <property type="entry name" value="OUTER MEMBRANE PROTEIN ASSEMBLY FACTOR BAMB"/>
    <property type="match status" value="1"/>
</dbReference>
<evidence type="ECO:0000313" key="4">
    <source>
        <dbReference type="Proteomes" id="UP000263642"/>
    </source>
</evidence>
<dbReference type="InterPro" id="IPR011047">
    <property type="entry name" value="Quinoprotein_ADH-like_sf"/>
</dbReference>
<dbReference type="SUPFAM" id="SSF50998">
    <property type="entry name" value="Quinoprotein alcohol dehydrogenase-like"/>
    <property type="match status" value="1"/>
</dbReference>
<dbReference type="PANTHER" id="PTHR34512">
    <property type="entry name" value="CELL SURFACE PROTEIN"/>
    <property type="match status" value="1"/>
</dbReference>
<dbReference type="InterPro" id="IPR018391">
    <property type="entry name" value="PQQ_b-propeller_rpt"/>
</dbReference>
<gene>
    <name evidence="3" type="ORF">DIT97_31020</name>
</gene>
<evidence type="ECO:0000256" key="1">
    <source>
        <dbReference type="SAM" id="SignalP"/>
    </source>
</evidence>
<evidence type="ECO:0000259" key="2">
    <source>
        <dbReference type="Pfam" id="PF13360"/>
    </source>
</evidence>
<dbReference type="InterPro" id="IPR002372">
    <property type="entry name" value="PQQ_rpt_dom"/>
</dbReference>
<protein>
    <submittedName>
        <fullName evidence="3">Pyrrolo-quinoline quinone</fullName>
    </submittedName>
</protein>
<comment type="caution">
    <text evidence="3">The sequence shown here is derived from an EMBL/GenBank/DDBJ whole genome shotgun (WGS) entry which is preliminary data.</text>
</comment>
<accession>A0A3D3REH2</accession>
<dbReference type="Gene3D" id="2.130.10.10">
    <property type="entry name" value="YVTN repeat-like/Quinoprotein amine dehydrogenase"/>
    <property type="match status" value="1"/>
</dbReference>